<dbReference type="Proteomes" id="UP000052982">
    <property type="component" value="Unassembled WGS sequence"/>
</dbReference>
<sequence length="123" mass="12835">MPAPARVPVTEYQVPVSGGGSPWCWDTGGDGEAIVLLHPCPGSGESRPYQQPGPAGAGCWVIGYSRRGAHRSVAGTRAEVDTASGDLDTLADRLGLDRFPLSGSAASRCRAVSWASRTPRTRS</sequence>
<name>A0A101SQ41_9ACTN</name>
<dbReference type="STRING" id="1943.AQJ64_32695"/>
<keyword evidence="2" id="KW-1185">Reference proteome</keyword>
<dbReference type="OrthoDB" id="9799612at2"/>
<dbReference type="SUPFAM" id="SSF53474">
    <property type="entry name" value="alpha/beta-Hydrolases"/>
    <property type="match status" value="1"/>
</dbReference>
<protein>
    <recommendedName>
        <fullName evidence="3">AB hydrolase-1 domain-containing protein</fullName>
    </recommendedName>
</protein>
<proteinExistence type="predicted"/>
<evidence type="ECO:0008006" key="3">
    <source>
        <dbReference type="Google" id="ProtNLM"/>
    </source>
</evidence>
<dbReference type="Gene3D" id="3.40.50.1820">
    <property type="entry name" value="alpha/beta hydrolase"/>
    <property type="match status" value="1"/>
</dbReference>
<comment type="caution">
    <text evidence="1">The sequence shown here is derived from an EMBL/GenBank/DDBJ whole genome shotgun (WGS) entry which is preliminary data.</text>
</comment>
<gene>
    <name evidence="1" type="ORF">AQJ64_32695</name>
</gene>
<accession>A0A101SQ41</accession>
<evidence type="ECO:0000313" key="2">
    <source>
        <dbReference type="Proteomes" id="UP000052982"/>
    </source>
</evidence>
<dbReference type="AlphaFoldDB" id="A0A101SQ41"/>
<dbReference type="InterPro" id="IPR029058">
    <property type="entry name" value="AB_hydrolase_fold"/>
</dbReference>
<dbReference type="EMBL" id="LMWW01000055">
    <property type="protein sequence ID" value="KUN77961.1"/>
    <property type="molecule type" value="Genomic_DNA"/>
</dbReference>
<organism evidence="1 2">
    <name type="scientific">Streptomyces griseoruber</name>
    <dbReference type="NCBI Taxonomy" id="1943"/>
    <lineage>
        <taxon>Bacteria</taxon>
        <taxon>Bacillati</taxon>
        <taxon>Actinomycetota</taxon>
        <taxon>Actinomycetes</taxon>
        <taxon>Kitasatosporales</taxon>
        <taxon>Streptomycetaceae</taxon>
        <taxon>Streptomyces</taxon>
    </lineage>
</organism>
<reference evidence="1 2" key="1">
    <citation type="submission" date="2015-10" db="EMBL/GenBank/DDBJ databases">
        <title>Draft genome sequence of Streptomyces griseoruber DSM 40281, type strain for the species Streptomyces griseoruber.</title>
        <authorList>
            <person name="Ruckert C."/>
            <person name="Winkler A."/>
            <person name="Kalinowski J."/>
            <person name="Kampfer P."/>
            <person name="Glaeser S."/>
        </authorList>
    </citation>
    <scope>NUCLEOTIDE SEQUENCE [LARGE SCALE GENOMIC DNA]</scope>
    <source>
        <strain evidence="1 2">DSM 40281</strain>
    </source>
</reference>
<evidence type="ECO:0000313" key="1">
    <source>
        <dbReference type="EMBL" id="KUN77961.1"/>
    </source>
</evidence>
<dbReference type="RefSeq" id="WP_055634151.1">
    <property type="nucleotide sequence ID" value="NZ_KQ948777.1"/>
</dbReference>